<dbReference type="FunCoup" id="A0A2P6MZW0">
    <property type="interactions" value="895"/>
</dbReference>
<feature type="transmembrane region" description="Helical" evidence="10">
    <location>
        <begin position="76"/>
        <end position="100"/>
    </location>
</feature>
<organism evidence="12 13">
    <name type="scientific">Planoprotostelium fungivorum</name>
    <dbReference type="NCBI Taxonomy" id="1890364"/>
    <lineage>
        <taxon>Eukaryota</taxon>
        <taxon>Amoebozoa</taxon>
        <taxon>Evosea</taxon>
        <taxon>Variosea</taxon>
        <taxon>Cavosteliida</taxon>
        <taxon>Cavosteliaceae</taxon>
        <taxon>Planoprotostelium</taxon>
    </lineage>
</organism>
<keyword evidence="7 10" id="KW-0256">Endoplasmic reticulum</keyword>
<dbReference type="EC" id="2.4.1.-" evidence="10"/>
<accession>A0A2P6MZW0</accession>
<dbReference type="Pfam" id="PF03901">
    <property type="entry name" value="Glyco_transf_22"/>
    <property type="match status" value="1"/>
</dbReference>
<dbReference type="GO" id="GO:0005789">
    <property type="term" value="C:endoplasmic reticulum membrane"/>
    <property type="evidence" value="ECO:0007669"/>
    <property type="project" value="UniProtKB-SubCell"/>
</dbReference>
<evidence type="ECO:0000256" key="10">
    <source>
        <dbReference type="RuleBase" id="RU363075"/>
    </source>
</evidence>
<dbReference type="GO" id="GO:0000026">
    <property type="term" value="F:alpha-1,2-mannosyltransferase activity"/>
    <property type="evidence" value="ECO:0007669"/>
    <property type="project" value="TreeGrafter"/>
</dbReference>
<evidence type="ECO:0000313" key="12">
    <source>
        <dbReference type="EMBL" id="PRP77237.1"/>
    </source>
</evidence>
<keyword evidence="13" id="KW-1185">Reference proteome</keyword>
<dbReference type="STRING" id="1890364.A0A2P6MZW0"/>
<keyword evidence="6 10" id="KW-0812">Transmembrane</keyword>
<reference evidence="12 13" key="1">
    <citation type="journal article" date="2018" name="Genome Biol. Evol.">
        <title>Multiple Roots of Fruiting Body Formation in Amoebozoa.</title>
        <authorList>
            <person name="Hillmann F."/>
            <person name="Forbes G."/>
            <person name="Novohradska S."/>
            <person name="Ferling I."/>
            <person name="Riege K."/>
            <person name="Groth M."/>
            <person name="Westermann M."/>
            <person name="Marz M."/>
            <person name="Spaller T."/>
            <person name="Winckler T."/>
            <person name="Schaap P."/>
            <person name="Glockner G."/>
        </authorList>
    </citation>
    <scope>NUCLEOTIDE SEQUENCE [LARGE SCALE GENOMIC DNA]</scope>
    <source>
        <strain evidence="12 13">Jena</strain>
    </source>
</reference>
<gene>
    <name evidence="12" type="ORF">PROFUN_13620</name>
</gene>
<comment type="pathway">
    <text evidence="2">Protein modification; protein glycosylation.</text>
</comment>
<dbReference type="PANTHER" id="PTHR22760:SF2">
    <property type="entry name" value="ALPHA-1,2-MANNOSYLTRANSFERASE ALG9"/>
    <property type="match status" value="1"/>
</dbReference>
<evidence type="ECO:0000256" key="7">
    <source>
        <dbReference type="ARBA" id="ARBA00022824"/>
    </source>
</evidence>
<feature type="transmembrane region" description="Helical" evidence="10">
    <location>
        <begin position="259"/>
        <end position="280"/>
    </location>
</feature>
<dbReference type="EMBL" id="MDYQ01000272">
    <property type="protein sequence ID" value="PRP77237.1"/>
    <property type="molecule type" value="Genomic_DNA"/>
</dbReference>
<dbReference type="AlphaFoldDB" id="A0A2P6MZW0"/>
<feature type="transmembrane region" description="Helical" evidence="10">
    <location>
        <begin position="292"/>
        <end position="309"/>
    </location>
</feature>
<feature type="transmembrane region" description="Helical" evidence="10">
    <location>
        <begin position="163"/>
        <end position="188"/>
    </location>
</feature>
<comment type="caution">
    <text evidence="12">The sequence shown here is derived from an EMBL/GenBank/DDBJ whole genome shotgun (WGS) entry which is preliminary data.</text>
</comment>
<feature type="region of interest" description="Disordered" evidence="11">
    <location>
        <begin position="596"/>
        <end position="620"/>
    </location>
</feature>
<evidence type="ECO:0000256" key="6">
    <source>
        <dbReference type="ARBA" id="ARBA00022692"/>
    </source>
</evidence>
<evidence type="ECO:0000256" key="4">
    <source>
        <dbReference type="ARBA" id="ARBA00022676"/>
    </source>
</evidence>
<evidence type="ECO:0000256" key="9">
    <source>
        <dbReference type="ARBA" id="ARBA00023136"/>
    </source>
</evidence>
<feature type="transmembrane region" description="Helical" evidence="10">
    <location>
        <begin position="354"/>
        <end position="374"/>
    </location>
</feature>
<dbReference type="UniPathway" id="UPA00378"/>
<feature type="transmembrane region" description="Helical" evidence="10">
    <location>
        <begin position="6"/>
        <end position="25"/>
    </location>
</feature>
<keyword evidence="9 10" id="KW-0472">Membrane</keyword>
<name>A0A2P6MZW0_9EUKA</name>
<feature type="transmembrane region" description="Helical" evidence="10">
    <location>
        <begin position="138"/>
        <end position="157"/>
    </location>
</feature>
<evidence type="ECO:0000256" key="8">
    <source>
        <dbReference type="ARBA" id="ARBA00022989"/>
    </source>
</evidence>
<sequence>MVEAVLRYAFFTLVVARLLSTLLNFNTLSDCDEVMNYWEPTHYLLTGKGLQTWEYSPEFGLRSYSYIGLHAMLAKLFIILTGNKIVAFFGVRACLGLFSALCEYKFVRSTAATFGPNVGALTLLFLSFSPGMFNASTSFLPSSFSMCFTTLAISFWMTRDLSMAVISVAAATLLGWPFCLVLALPIALDAIYSLGFFKTLFSAAASLPFLLGPGLVVDYHFYRKWIVPPLNIILYNVFTPHGADLYGVEPWTFYVINGFLNFNLLFPLAFLSLPVLAITSKMSLGNFRLNKCIYTLPFYIWMAVMLRMAHKEERFLFVIYPLVCLTSSITIQCSIEASTVILRKLGFSGKVVTFSKIVGVLKNLFLILFVLLSVSRIVSNGVNYSAPFFLYSKFESLPTANTSTAVNVCVAKEWYRFPSHFFVPPNHTLRFVRSGFGGQLPALYNETYSTHGFPPHFNDMNREETERYVDAWKDCHYFVDLELPDVEEVWFSEGHPFTAVFREKFLIASHSHPLLRAFWVPVVSKKKNEIDVYSLFCVSCTVFGYRWTNYGEKIFRQRRGHLNPSRSLAYPFIAPIINDTPASALPARVVSTPAPPLPDRVASTPAPASPDRVISTPTTTPKDSITIPRLKIKFINKRQTPTEACPIGVTATHRHKRALEASIDDELEDLAAAAKMFRLIDLPDRLRFDSPAYVTSSFDSLSIADPVQAPEPVFTLSPVMEQQTDEPVVARPYHYDPILDMIVKEEPVHDDDQLTTLTFSSDGDVADLNDVAEAGEWQETEESTQNGIEELPPYSSDEESQAVAADEEEAEESSDEEEETEEEEEEDVDESLGQMVQDKLQVVPSIYIKITSLSKPMHSELLCHSPLF</sequence>
<evidence type="ECO:0000256" key="3">
    <source>
        <dbReference type="ARBA" id="ARBA00007063"/>
    </source>
</evidence>
<evidence type="ECO:0000256" key="5">
    <source>
        <dbReference type="ARBA" id="ARBA00022679"/>
    </source>
</evidence>
<protein>
    <recommendedName>
        <fullName evidence="10">Mannosyltransferase</fullName>
        <ecNumber evidence="10">2.4.1.-</ecNumber>
    </recommendedName>
</protein>
<keyword evidence="8 10" id="KW-1133">Transmembrane helix</keyword>
<dbReference type="OrthoDB" id="497541at2759"/>
<comment type="similarity">
    <text evidence="3 10">Belongs to the glycosyltransferase 22 family.</text>
</comment>
<keyword evidence="4 10" id="KW-0328">Glycosyltransferase</keyword>
<dbReference type="PANTHER" id="PTHR22760">
    <property type="entry name" value="GLYCOSYLTRANSFERASE"/>
    <property type="match status" value="1"/>
</dbReference>
<proteinExistence type="inferred from homology"/>
<dbReference type="GO" id="GO:0006487">
    <property type="term" value="P:protein N-linked glycosylation"/>
    <property type="evidence" value="ECO:0007669"/>
    <property type="project" value="TreeGrafter"/>
</dbReference>
<feature type="transmembrane region" description="Helical" evidence="10">
    <location>
        <begin position="106"/>
        <end position="126"/>
    </location>
</feature>
<dbReference type="InterPro" id="IPR005599">
    <property type="entry name" value="GPI_mannosylTrfase"/>
</dbReference>
<feature type="transmembrane region" description="Helical" evidence="10">
    <location>
        <begin position="315"/>
        <end position="342"/>
    </location>
</feature>
<evidence type="ECO:0000256" key="11">
    <source>
        <dbReference type="SAM" id="MobiDB-lite"/>
    </source>
</evidence>
<feature type="region of interest" description="Disordered" evidence="11">
    <location>
        <begin position="776"/>
        <end position="836"/>
    </location>
</feature>
<evidence type="ECO:0000313" key="13">
    <source>
        <dbReference type="Proteomes" id="UP000241769"/>
    </source>
</evidence>
<evidence type="ECO:0000256" key="1">
    <source>
        <dbReference type="ARBA" id="ARBA00004477"/>
    </source>
</evidence>
<keyword evidence="5" id="KW-0808">Transferase</keyword>
<dbReference type="Proteomes" id="UP000241769">
    <property type="component" value="Unassembled WGS sequence"/>
</dbReference>
<evidence type="ECO:0000256" key="2">
    <source>
        <dbReference type="ARBA" id="ARBA00004922"/>
    </source>
</evidence>
<dbReference type="InParanoid" id="A0A2P6MZW0"/>
<comment type="subcellular location">
    <subcellularLocation>
        <location evidence="1 10">Endoplasmic reticulum membrane</location>
        <topology evidence="1 10">Multi-pass membrane protein</topology>
    </subcellularLocation>
</comment>
<feature type="compositionally biased region" description="Acidic residues" evidence="11">
    <location>
        <begin position="796"/>
        <end position="830"/>
    </location>
</feature>
<feature type="transmembrane region" description="Helical" evidence="10">
    <location>
        <begin position="200"/>
        <end position="222"/>
    </location>
</feature>